<dbReference type="GO" id="GO:0015179">
    <property type="term" value="F:L-amino acid transmembrane transporter activity"/>
    <property type="evidence" value="ECO:0007669"/>
    <property type="project" value="TreeGrafter"/>
</dbReference>
<protein>
    <submittedName>
        <fullName evidence="9">Amino acid transporters</fullName>
    </submittedName>
</protein>
<evidence type="ECO:0000256" key="5">
    <source>
        <dbReference type="ARBA" id="ARBA00023136"/>
    </source>
</evidence>
<evidence type="ECO:0000256" key="4">
    <source>
        <dbReference type="ARBA" id="ARBA00022989"/>
    </source>
</evidence>
<feature type="transmembrane region" description="Helical" evidence="7">
    <location>
        <begin position="392"/>
        <end position="415"/>
    </location>
</feature>
<proteinExistence type="inferred from homology"/>
<dbReference type="GO" id="GO:0016020">
    <property type="term" value="C:membrane"/>
    <property type="evidence" value="ECO:0007669"/>
    <property type="project" value="UniProtKB-SubCell"/>
</dbReference>
<feature type="transmembrane region" description="Helical" evidence="7">
    <location>
        <begin position="309"/>
        <end position="331"/>
    </location>
</feature>
<feature type="transmembrane region" description="Helical" evidence="7">
    <location>
        <begin position="463"/>
        <end position="485"/>
    </location>
</feature>
<feature type="region of interest" description="Disordered" evidence="6">
    <location>
        <begin position="1"/>
        <end position="52"/>
    </location>
</feature>
<evidence type="ECO:0000259" key="8">
    <source>
        <dbReference type="Pfam" id="PF01490"/>
    </source>
</evidence>
<evidence type="ECO:0000256" key="7">
    <source>
        <dbReference type="SAM" id="Phobius"/>
    </source>
</evidence>
<keyword evidence="3 7" id="KW-0812">Transmembrane</keyword>
<dbReference type="PANTHER" id="PTHR22950">
    <property type="entry name" value="AMINO ACID TRANSPORTER"/>
    <property type="match status" value="1"/>
</dbReference>
<evidence type="ECO:0000256" key="6">
    <source>
        <dbReference type="SAM" id="MobiDB-lite"/>
    </source>
</evidence>
<dbReference type="AlphaFoldDB" id="A0A0F7SHI0"/>
<feature type="transmembrane region" description="Helical" evidence="7">
    <location>
        <begin position="198"/>
        <end position="218"/>
    </location>
</feature>
<feature type="transmembrane region" description="Helical" evidence="7">
    <location>
        <begin position="421"/>
        <end position="443"/>
    </location>
</feature>
<reference evidence="9" key="1">
    <citation type="submission" date="2014-08" db="EMBL/GenBank/DDBJ databases">
        <authorList>
            <person name="Sharma Rahul"/>
            <person name="Thines Marco"/>
        </authorList>
    </citation>
    <scope>NUCLEOTIDE SEQUENCE</scope>
</reference>
<feature type="compositionally biased region" description="Pro residues" evidence="6">
    <location>
        <begin position="21"/>
        <end position="30"/>
    </location>
</feature>
<sequence length="510" mass="55136">MDPTSPTYTDEKGLALKASPLGPPLDPLPSVPTEDATNVEKGKAPSTFTSSTGGRRMKLSNIVIAPAIIEDDVDVFEQREDGPDYRGVSFWGAVVLLLKQQFGLGVLSLPGILNTMGIVPGLILILFFYVWTTYGDYVIGQFHAKHRGVHTMGDVGYIMWGPLGRELMGWGFWLFQCFIAGAGMLTISISLNAITTHGTCTVVFSLVAMIVIGLGASIRTFKHISWLSWIGMAAILPAIFLVTIACAVADRPANAPATGPFDKGLKAFGNPSFVDGIICVVNIVFSYGGSPGFLPVITEMRDPRQYTKAMFLAQTICVSLYFVITIVLWWSCGQYIASPALGSAGVLIKKIGYGIAIPGLLAGPIIFTHMSAKFCFVRALRGTRHLQDSTPLHWIVWLSLVAVMSGFSFIISQVIPFFDYLIGLVGAVFATFFCIVVIGFMWLHDNGQKRKEGPTSLSYKLLYINSLLMIFLGFALLVMGLYASIDAIKLAFASGNIGSPFACADNSNSV</sequence>
<comment type="similarity">
    <text evidence="2">Belongs to the amino acid/polyamine transporter 2 family.</text>
</comment>
<evidence type="ECO:0000256" key="2">
    <source>
        <dbReference type="ARBA" id="ARBA00008066"/>
    </source>
</evidence>
<feature type="transmembrane region" description="Helical" evidence="7">
    <location>
        <begin position="351"/>
        <end position="372"/>
    </location>
</feature>
<evidence type="ECO:0000313" key="9">
    <source>
        <dbReference type="EMBL" id="CDZ96482.1"/>
    </source>
</evidence>
<dbReference type="InterPro" id="IPR013057">
    <property type="entry name" value="AA_transpt_TM"/>
</dbReference>
<keyword evidence="5 7" id="KW-0472">Membrane</keyword>
<evidence type="ECO:0000256" key="1">
    <source>
        <dbReference type="ARBA" id="ARBA00004141"/>
    </source>
</evidence>
<dbReference type="EMBL" id="LN483144">
    <property type="protein sequence ID" value="CDZ96482.1"/>
    <property type="molecule type" value="Genomic_DNA"/>
</dbReference>
<feature type="domain" description="Amino acid transporter transmembrane" evidence="8">
    <location>
        <begin position="87"/>
        <end position="485"/>
    </location>
</feature>
<organism evidence="9">
    <name type="scientific">Phaffia rhodozyma</name>
    <name type="common">Yeast</name>
    <name type="synonym">Xanthophyllomyces dendrorhous</name>
    <dbReference type="NCBI Taxonomy" id="264483"/>
    <lineage>
        <taxon>Eukaryota</taxon>
        <taxon>Fungi</taxon>
        <taxon>Dikarya</taxon>
        <taxon>Basidiomycota</taxon>
        <taxon>Agaricomycotina</taxon>
        <taxon>Tremellomycetes</taxon>
        <taxon>Cystofilobasidiales</taxon>
        <taxon>Mrakiaceae</taxon>
        <taxon>Phaffia</taxon>
    </lineage>
</organism>
<feature type="transmembrane region" description="Helical" evidence="7">
    <location>
        <begin position="224"/>
        <end position="249"/>
    </location>
</feature>
<comment type="subcellular location">
    <subcellularLocation>
        <location evidence="1">Membrane</location>
        <topology evidence="1">Multi-pass membrane protein</topology>
    </subcellularLocation>
</comment>
<dbReference type="PANTHER" id="PTHR22950:SF683">
    <property type="entry name" value="AMINO ACID TRANSPORTER (EUROFUNG)"/>
    <property type="match status" value="1"/>
</dbReference>
<evidence type="ECO:0000256" key="3">
    <source>
        <dbReference type="ARBA" id="ARBA00022692"/>
    </source>
</evidence>
<accession>A0A0F7SHI0</accession>
<name>A0A0F7SHI0_PHARH</name>
<feature type="transmembrane region" description="Helical" evidence="7">
    <location>
        <begin position="106"/>
        <end position="131"/>
    </location>
</feature>
<keyword evidence="4 7" id="KW-1133">Transmembrane helix</keyword>
<dbReference type="Pfam" id="PF01490">
    <property type="entry name" value="Aa_trans"/>
    <property type="match status" value="1"/>
</dbReference>
<dbReference type="FunFam" id="1.20.1740.10:FF:000039">
    <property type="entry name" value="Neutral amino acid transporter (Eurofung)"/>
    <property type="match status" value="1"/>
</dbReference>
<feature type="transmembrane region" description="Helical" evidence="7">
    <location>
        <begin position="170"/>
        <end position="191"/>
    </location>
</feature>